<dbReference type="EMBL" id="BPVZ01000004">
    <property type="protein sequence ID" value="GKU90970.1"/>
    <property type="molecule type" value="Genomic_DNA"/>
</dbReference>
<name>A0AAV5I0Y7_9ROSI</name>
<proteinExistence type="predicted"/>
<keyword evidence="2" id="KW-1185">Reference proteome</keyword>
<evidence type="ECO:0000313" key="1">
    <source>
        <dbReference type="EMBL" id="GKU90970.1"/>
    </source>
</evidence>
<evidence type="ECO:0000313" key="2">
    <source>
        <dbReference type="Proteomes" id="UP001054252"/>
    </source>
</evidence>
<dbReference type="Proteomes" id="UP001054252">
    <property type="component" value="Unassembled WGS sequence"/>
</dbReference>
<sequence length="38" mass="4562">MNLASVLANFWKWQYCSRREYCSRVLFIGTVHTPRVND</sequence>
<reference evidence="1 2" key="1">
    <citation type="journal article" date="2021" name="Commun. Biol.">
        <title>The genome of Shorea leprosula (Dipterocarpaceae) highlights the ecological relevance of drought in aseasonal tropical rainforests.</title>
        <authorList>
            <person name="Ng K.K.S."/>
            <person name="Kobayashi M.J."/>
            <person name="Fawcett J.A."/>
            <person name="Hatakeyama M."/>
            <person name="Paape T."/>
            <person name="Ng C.H."/>
            <person name="Ang C.C."/>
            <person name="Tnah L.H."/>
            <person name="Lee C.T."/>
            <person name="Nishiyama T."/>
            <person name="Sese J."/>
            <person name="O'Brien M.J."/>
            <person name="Copetti D."/>
            <person name="Mohd Noor M.I."/>
            <person name="Ong R.C."/>
            <person name="Putra M."/>
            <person name="Sireger I.Z."/>
            <person name="Indrioko S."/>
            <person name="Kosugi Y."/>
            <person name="Izuno A."/>
            <person name="Isagi Y."/>
            <person name="Lee S.L."/>
            <person name="Shimizu K.K."/>
        </authorList>
    </citation>
    <scope>NUCLEOTIDE SEQUENCE [LARGE SCALE GENOMIC DNA]</scope>
    <source>
        <strain evidence="1">214</strain>
    </source>
</reference>
<accession>A0AAV5I0Y7</accession>
<organism evidence="1 2">
    <name type="scientific">Rubroshorea leprosula</name>
    <dbReference type="NCBI Taxonomy" id="152421"/>
    <lineage>
        <taxon>Eukaryota</taxon>
        <taxon>Viridiplantae</taxon>
        <taxon>Streptophyta</taxon>
        <taxon>Embryophyta</taxon>
        <taxon>Tracheophyta</taxon>
        <taxon>Spermatophyta</taxon>
        <taxon>Magnoliopsida</taxon>
        <taxon>eudicotyledons</taxon>
        <taxon>Gunneridae</taxon>
        <taxon>Pentapetalae</taxon>
        <taxon>rosids</taxon>
        <taxon>malvids</taxon>
        <taxon>Malvales</taxon>
        <taxon>Dipterocarpaceae</taxon>
        <taxon>Rubroshorea</taxon>
    </lineage>
</organism>
<dbReference type="AlphaFoldDB" id="A0AAV5I0Y7"/>
<protein>
    <submittedName>
        <fullName evidence="1">Uncharacterized protein</fullName>
    </submittedName>
</protein>
<comment type="caution">
    <text evidence="1">The sequence shown here is derived from an EMBL/GenBank/DDBJ whole genome shotgun (WGS) entry which is preliminary data.</text>
</comment>
<gene>
    <name evidence="1" type="ORF">SLEP1_g4902</name>
</gene>